<feature type="compositionally biased region" description="Low complexity" evidence="10">
    <location>
        <begin position="109"/>
        <end position="119"/>
    </location>
</feature>
<dbReference type="PROSITE" id="PS50199">
    <property type="entry name" value="ZF_RANBP2_2"/>
    <property type="match status" value="1"/>
</dbReference>
<dbReference type="PROSITE" id="PS50174">
    <property type="entry name" value="G_PATCH"/>
    <property type="match status" value="1"/>
</dbReference>
<evidence type="ECO:0000256" key="3">
    <source>
        <dbReference type="ARBA" id="ARBA00022737"/>
    </source>
</evidence>
<feature type="region of interest" description="Disordered" evidence="10">
    <location>
        <begin position="445"/>
        <end position="494"/>
    </location>
</feature>
<dbReference type="InterPro" id="IPR041591">
    <property type="entry name" value="OCRE"/>
</dbReference>
<comment type="subcellular location">
    <subcellularLocation>
        <location evidence="1">Nucleus</location>
    </subcellularLocation>
</comment>
<sequence>MASGHSLKTRAEQERISSFLRENTRRSTSQEKKSRRHQSGSSRRHHHRHPLDPVQSDSDSDYHSRHRSSNKSKSKHHRSYSRSSSSEGDRRRRHKQQETQQRRQRRHSSASSSHSSSTRSKSRDRKRRHSTEEHEPKLTNTIIMHNIPLTYDEHELLSELSIAKVPVQEIRIIHRRDPATNLQTAYVEFNTIQEAEQWMTLTQGTFLLNDHPVTLAHRSDDDFSSNNNKSNNSNTHRDYQRSAANELRLRDWDCYKCGVQNFKRRDHCFNCHISREDSERTRDLDGFSFVGLNPCNTLVLRGLDILTTKETIEAKLLELTYVQMKNIAIVKDNYTGVSRGFAFVEYNSIHESVLVYEKLQTTTPGVEIEGKAVIAHFSKNNFATSLAQIQDEDEDFYTKRSSRHRHRHDHDNDRSSNVAQLLPSNNIDRTNTAAEIAQQALQNIHAQKNRQQRRRNHSSSDESSDSSSNQQSKRQRSTKTSTNELEQYTTPDPSKFEWFPEVGYHFDRTTGFYFDAKSSYFYNPTTQKYMYWDPAQATYVPVEDTVTAVSQDTTNAVATETNDKVEKAKNAQKVAKEMELWAKKEREKKEKEAKRKAQLSAATAPSTTSTGDSTSTLNTNASGTTSSSSSSSTFADVGLLSTRSTGGLISLNLMPSSSGASSTNRPTLLAAFDNPDSDDNDESTVKPSTTATGSTNILDASEEKLVDWSKLACLLCQRQFDTREVLEKHLQMSNLHKENLAKAGIVRSQPLVYRDRAKERREKFGTEDSAKRNDYSPVHERTHAPPSRRVPSYHPPPSSTTAPMASAPSSSSSSSSFDSGIGSKLLKKHGWQEGHGLGKKLQGRAAPVEAEMRQSGAGLGADQYGRYRPQPGESYKDAVRKVARARFSMMES</sequence>
<feature type="compositionally biased region" description="Low complexity" evidence="10">
    <location>
        <begin position="600"/>
        <end position="633"/>
    </location>
</feature>
<dbReference type="InterPro" id="IPR000504">
    <property type="entry name" value="RRM_dom"/>
</dbReference>
<dbReference type="InterPro" id="IPR001876">
    <property type="entry name" value="Znf_RanBP2"/>
</dbReference>
<dbReference type="InterPro" id="IPR012677">
    <property type="entry name" value="Nucleotide-bd_a/b_plait_sf"/>
</dbReference>
<dbReference type="Pfam" id="PF17780">
    <property type="entry name" value="OCRE"/>
    <property type="match status" value="1"/>
</dbReference>
<feature type="region of interest" description="Disordered" evidence="10">
    <location>
        <begin position="217"/>
        <end position="240"/>
    </location>
</feature>
<dbReference type="InterPro" id="IPR000467">
    <property type="entry name" value="G_patch_dom"/>
</dbReference>
<keyword evidence="6 8" id="KW-0694">RNA-binding</keyword>
<feature type="domain" description="RanBP2-type" evidence="13">
    <location>
        <begin position="248"/>
        <end position="277"/>
    </location>
</feature>
<dbReference type="OrthoDB" id="29221at2759"/>
<feature type="region of interest" description="Disordered" evidence="10">
    <location>
        <begin position="656"/>
        <end position="694"/>
    </location>
</feature>
<evidence type="ECO:0000256" key="4">
    <source>
        <dbReference type="ARBA" id="ARBA00022771"/>
    </source>
</evidence>
<dbReference type="SMART" id="SM00547">
    <property type="entry name" value="ZnF_RBZ"/>
    <property type="match status" value="1"/>
</dbReference>
<dbReference type="SUPFAM" id="SSF54928">
    <property type="entry name" value="RNA-binding domain, RBD"/>
    <property type="match status" value="1"/>
</dbReference>
<dbReference type="GO" id="GO:0005634">
    <property type="term" value="C:nucleus"/>
    <property type="evidence" value="ECO:0007669"/>
    <property type="project" value="UniProtKB-SubCell"/>
</dbReference>
<feature type="compositionally biased region" description="Basic and acidic residues" evidence="10">
    <location>
        <begin position="754"/>
        <end position="783"/>
    </location>
</feature>
<evidence type="ECO:0000256" key="2">
    <source>
        <dbReference type="ARBA" id="ARBA00022723"/>
    </source>
</evidence>
<feature type="compositionally biased region" description="Low complexity" evidence="10">
    <location>
        <begin position="799"/>
        <end position="816"/>
    </location>
</feature>
<dbReference type="PROSITE" id="PS01358">
    <property type="entry name" value="ZF_RANBP2_1"/>
    <property type="match status" value="1"/>
</dbReference>
<evidence type="ECO:0000259" key="13">
    <source>
        <dbReference type="PROSITE" id="PS50199"/>
    </source>
</evidence>
<dbReference type="EMBL" id="CAJNOJ010000007">
    <property type="protein sequence ID" value="CAF0765398.1"/>
    <property type="molecule type" value="Genomic_DNA"/>
</dbReference>
<feature type="region of interest" description="Disordered" evidence="10">
    <location>
        <begin position="754"/>
        <end position="821"/>
    </location>
</feature>
<evidence type="ECO:0000313" key="14">
    <source>
        <dbReference type="EMBL" id="CAF0765398.1"/>
    </source>
</evidence>
<keyword evidence="5" id="KW-0862">Zinc</keyword>
<feature type="region of interest" description="Disordered" evidence="10">
    <location>
        <begin position="585"/>
        <end position="634"/>
    </location>
</feature>
<evidence type="ECO:0000256" key="6">
    <source>
        <dbReference type="ARBA" id="ARBA00022884"/>
    </source>
</evidence>
<feature type="compositionally biased region" description="Low complexity" evidence="10">
    <location>
        <begin position="224"/>
        <end position="234"/>
    </location>
</feature>
<dbReference type="Gene3D" id="4.10.1060.10">
    <property type="entry name" value="Zinc finger, RanBP2-type"/>
    <property type="match status" value="1"/>
</dbReference>
<organism evidence="14 15">
    <name type="scientific">Adineta ricciae</name>
    <name type="common">Rotifer</name>
    <dbReference type="NCBI Taxonomy" id="249248"/>
    <lineage>
        <taxon>Eukaryota</taxon>
        <taxon>Metazoa</taxon>
        <taxon>Spiralia</taxon>
        <taxon>Gnathifera</taxon>
        <taxon>Rotifera</taxon>
        <taxon>Eurotatoria</taxon>
        <taxon>Bdelloidea</taxon>
        <taxon>Adinetida</taxon>
        <taxon>Adinetidae</taxon>
        <taxon>Adineta</taxon>
    </lineage>
</organism>
<dbReference type="PANTHER" id="PTHR13948">
    <property type="entry name" value="RNA-BINDING PROTEIN"/>
    <property type="match status" value="1"/>
</dbReference>
<feature type="region of interest" description="Disordered" evidence="10">
    <location>
        <begin position="834"/>
        <end position="875"/>
    </location>
</feature>
<name>A0A813QD87_ADIRI</name>
<gene>
    <name evidence="14" type="ORF">EDS130_LOCUS3023</name>
</gene>
<evidence type="ECO:0000256" key="10">
    <source>
        <dbReference type="SAM" id="MobiDB-lite"/>
    </source>
</evidence>
<reference evidence="14" key="1">
    <citation type="submission" date="2021-02" db="EMBL/GenBank/DDBJ databases">
        <authorList>
            <person name="Nowell W R."/>
        </authorList>
    </citation>
    <scope>NUCLEOTIDE SEQUENCE</scope>
</reference>
<evidence type="ECO:0000256" key="7">
    <source>
        <dbReference type="ARBA" id="ARBA00023242"/>
    </source>
</evidence>
<dbReference type="SMART" id="SM00443">
    <property type="entry name" value="G_patch"/>
    <property type="match status" value="1"/>
</dbReference>
<dbReference type="CDD" id="cd16162">
    <property type="entry name" value="OCRE_RBM5_like"/>
    <property type="match status" value="1"/>
</dbReference>
<feature type="compositionally biased region" description="Basic residues" evidence="10">
    <location>
        <begin position="447"/>
        <end position="457"/>
    </location>
</feature>
<evidence type="ECO:0000256" key="8">
    <source>
        <dbReference type="PROSITE-ProRule" id="PRU00176"/>
    </source>
</evidence>
<comment type="caution">
    <text evidence="14">The sequence shown here is derived from an EMBL/GenBank/DDBJ whole genome shotgun (WGS) entry which is preliminary data.</text>
</comment>
<dbReference type="GO" id="GO:0003723">
    <property type="term" value="F:RNA binding"/>
    <property type="evidence" value="ECO:0007669"/>
    <property type="project" value="UniProtKB-UniRule"/>
</dbReference>
<feature type="domain" description="G-patch" evidence="12">
    <location>
        <begin position="818"/>
        <end position="864"/>
    </location>
</feature>
<dbReference type="InterPro" id="IPR035979">
    <property type="entry name" value="RBD_domain_sf"/>
</dbReference>
<feature type="compositionally biased region" description="Basic and acidic residues" evidence="10">
    <location>
        <begin position="22"/>
        <end position="32"/>
    </location>
</feature>
<dbReference type="SUPFAM" id="SSF90209">
    <property type="entry name" value="Ran binding protein zinc finger-like"/>
    <property type="match status" value="1"/>
</dbReference>
<feature type="compositionally biased region" description="Polar residues" evidence="10">
    <location>
        <begin position="478"/>
        <end position="492"/>
    </location>
</feature>
<dbReference type="Pfam" id="PF00641">
    <property type="entry name" value="Zn_ribbon_RanBP"/>
    <property type="match status" value="1"/>
</dbReference>
<feature type="compositionally biased region" description="Basic residues" evidence="10">
    <location>
        <begin position="33"/>
        <end position="49"/>
    </location>
</feature>
<dbReference type="Proteomes" id="UP000663852">
    <property type="component" value="Unassembled WGS sequence"/>
</dbReference>
<evidence type="ECO:0000259" key="12">
    <source>
        <dbReference type="PROSITE" id="PS50174"/>
    </source>
</evidence>
<dbReference type="SMART" id="SM00360">
    <property type="entry name" value="RRM"/>
    <property type="match status" value="2"/>
</dbReference>
<feature type="domain" description="RRM" evidence="11">
    <location>
        <begin position="296"/>
        <end position="380"/>
    </location>
</feature>
<accession>A0A813QD87</accession>
<dbReference type="PANTHER" id="PTHR13948:SF3">
    <property type="entry name" value="FI21118P1"/>
    <property type="match status" value="1"/>
</dbReference>
<keyword evidence="2" id="KW-0479">Metal-binding</keyword>
<dbReference type="InterPro" id="IPR036443">
    <property type="entry name" value="Znf_RanBP2_sf"/>
</dbReference>
<dbReference type="PROSITE" id="PS50102">
    <property type="entry name" value="RRM"/>
    <property type="match status" value="1"/>
</dbReference>
<evidence type="ECO:0000256" key="5">
    <source>
        <dbReference type="ARBA" id="ARBA00022833"/>
    </source>
</evidence>
<feature type="compositionally biased region" description="Basic residues" evidence="10">
    <location>
        <begin position="120"/>
        <end position="129"/>
    </location>
</feature>
<feature type="compositionally biased region" description="Basic and acidic residues" evidence="10">
    <location>
        <begin position="585"/>
        <end position="595"/>
    </location>
</feature>
<feature type="region of interest" description="Disordered" evidence="10">
    <location>
        <begin position="1"/>
        <end position="139"/>
    </location>
</feature>
<dbReference type="GO" id="GO:0000398">
    <property type="term" value="P:mRNA splicing, via spliceosome"/>
    <property type="evidence" value="ECO:0007669"/>
    <property type="project" value="TreeGrafter"/>
</dbReference>
<dbReference type="Gene3D" id="3.30.70.330">
    <property type="match status" value="2"/>
</dbReference>
<evidence type="ECO:0000256" key="9">
    <source>
        <dbReference type="PROSITE-ProRule" id="PRU00322"/>
    </source>
</evidence>
<protein>
    <submittedName>
        <fullName evidence="14">Uncharacterized protein</fullName>
    </submittedName>
</protein>
<evidence type="ECO:0000259" key="11">
    <source>
        <dbReference type="PROSITE" id="PS50102"/>
    </source>
</evidence>
<feature type="region of interest" description="Disordered" evidence="10">
    <location>
        <begin position="398"/>
        <end position="424"/>
    </location>
</feature>
<evidence type="ECO:0000256" key="1">
    <source>
        <dbReference type="ARBA" id="ARBA00004123"/>
    </source>
</evidence>
<dbReference type="AlphaFoldDB" id="A0A813QD87"/>
<feature type="compositionally biased region" description="Polar residues" evidence="10">
    <location>
        <begin position="685"/>
        <end position="694"/>
    </location>
</feature>
<proteinExistence type="predicted"/>
<feature type="compositionally biased region" description="Basic residues" evidence="10">
    <location>
        <begin position="64"/>
        <end position="80"/>
    </location>
</feature>
<keyword evidence="3" id="KW-0677">Repeat</keyword>
<dbReference type="Pfam" id="PF01585">
    <property type="entry name" value="G-patch"/>
    <property type="match status" value="1"/>
</dbReference>
<keyword evidence="7" id="KW-0539">Nucleus</keyword>
<evidence type="ECO:0000313" key="15">
    <source>
        <dbReference type="Proteomes" id="UP000663852"/>
    </source>
</evidence>
<keyword evidence="4 9" id="KW-0863">Zinc-finger</keyword>
<dbReference type="GO" id="GO:0008270">
    <property type="term" value="F:zinc ion binding"/>
    <property type="evidence" value="ECO:0007669"/>
    <property type="project" value="UniProtKB-KW"/>
</dbReference>
<feature type="compositionally biased region" description="Polar residues" evidence="10">
    <location>
        <begin position="656"/>
        <end position="666"/>
    </location>
</feature>